<sequence length="365" mass="41663">MVKDDQGNFYPLFGIWLKKDAQEKSTFTMPLPKWFQGWVMQKRLGKDPMLRNQVKVQKALRNGEKAEIRECRMQFPGKRRIVSDSDEESDAPTAEEVITQLPLIYLPGIGEFAPFGNNSKKVSVSDLIEAAAEYARNTSKNKAQKRNKFERNTNQNGPPSQFGLRVKVDSRWRKATLEAYRPKHQIFPFWWNKLGCDLSSSSSKRQGRPRKQTHLASIEDDAQPKRRGRPPKSQNGLSVTPKPFKWRNKSKSTTSMGATITNLWESKAFDLKVDLHNRFVVIENTGLDITRCKITELNEDNTEGHSSKQPQYDMDFCFGGYGDLPGKVSTVAMKILAWNCRGLGNATTVRQLTVLVRQHQPEMVL</sequence>
<proteinExistence type="predicted"/>
<accession>A0A803Q6G8</accession>
<evidence type="ECO:0000256" key="1">
    <source>
        <dbReference type="SAM" id="MobiDB-lite"/>
    </source>
</evidence>
<keyword evidence="3" id="KW-1185">Reference proteome</keyword>
<reference evidence="2" key="2">
    <citation type="submission" date="2021-03" db="UniProtKB">
        <authorList>
            <consortium name="EnsemblPlants"/>
        </authorList>
    </citation>
    <scope>IDENTIFICATION</scope>
</reference>
<evidence type="ECO:0000313" key="3">
    <source>
        <dbReference type="Proteomes" id="UP000596661"/>
    </source>
</evidence>
<dbReference type="Proteomes" id="UP000596661">
    <property type="component" value="Chromosome 7"/>
</dbReference>
<evidence type="ECO:0000313" key="2">
    <source>
        <dbReference type="EnsemblPlants" id="cds.evm.model.07.794"/>
    </source>
</evidence>
<feature type="region of interest" description="Disordered" evidence="1">
    <location>
        <begin position="136"/>
        <end position="164"/>
    </location>
</feature>
<dbReference type="AlphaFoldDB" id="A0A803Q6G8"/>
<protein>
    <submittedName>
        <fullName evidence="2">Uncharacterized protein</fullName>
    </submittedName>
</protein>
<dbReference type="EMBL" id="UZAU01000648">
    <property type="status" value="NOT_ANNOTATED_CDS"/>
    <property type="molecule type" value="Genomic_DNA"/>
</dbReference>
<dbReference type="Gramene" id="evm.model.07.794">
    <property type="protein sequence ID" value="cds.evm.model.07.794"/>
    <property type="gene ID" value="evm.TU.07.794"/>
</dbReference>
<dbReference type="EnsemblPlants" id="evm.model.07.794">
    <property type="protein sequence ID" value="cds.evm.model.07.794"/>
    <property type="gene ID" value="evm.TU.07.794"/>
</dbReference>
<reference evidence="2" key="1">
    <citation type="submission" date="2018-11" db="EMBL/GenBank/DDBJ databases">
        <authorList>
            <person name="Grassa J C."/>
        </authorList>
    </citation>
    <scope>NUCLEOTIDE SEQUENCE [LARGE SCALE GENOMIC DNA]</scope>
</reference>
<name>A0A803Q6G8_CANSA</name>
<feature type="region of interest" description="Disordered" evidence="1">
    <location>
        <begin position="200"/>
        <end position="253"/>
    </location>
</feature>
<organism evidence="2 3">
    <name type="scientific">Cannabis sativa</name>
    <name type="common">Hemp</name>
    <name type="synonym">Marijuana</name>
    <dbReference type="NCBI Taxonomy" id="3483"/>
    <lineage>
        <taxon>Eukaryota</taxon>
        <taxon>Viridiplantae</taxon>
        <taxon>Streptophyta</taxon>
        <taxon>Embryophyta</taxon>
        <taxon>Tracheophyta</taxon>
        <taxon>Spermatophyta</taxon>
        <taxon>Magnoliopsida</taxon>
        <taxon>eudicotyledons</taxon>
        <taxon>Gunneridae</taxon>
        <taxon>Pentapetalae</taxon>
        <taxon>rosids</taxon>
        <taxon>fabids</taxon>
        <taxon>Rosales</taxon>
        <taxon>Cannabaceae</taxon>
        <taxon>Cannabis</taxon>
    </lineage>
</organism>